<dbReference type="EMBL" id="FMVM01000010">
    <property type="protein sequence ID" value="SCY83879.1"/>
    <property type="molecule type" value="Genomic_DNA"/>
</dbReference>
<feature type="transmembrane region" description="Helical" evidence="6">
    <location>
        <begin position="190"/>
        <end position="215"/>
    </location>
</feature>
<dbReference type="InterPro" id="IPR023271">
    <property type="entry name" value="Aquaporin-like"/>
</dbReference>
<organism evidence="7 8">
    <name type="scientific">Paenibacillus polysaccharolyticus</name>
    <dbReference type="NCBI Taxonomy" id="582692"/>
    <lineage>
        <taxon>Bacteria</taxon>
        <taxon>Bacillati</taxon>
        <taxon>Bacillota</taxon>
        <taxon>Bacilli</taxon>
        <taxon>Bacillales</taxon>
        <taxon>Paenibacillaceae</taxon>
        <taxon>Paenibacillus</taxon>
    </lineage>
</organism>
<dbReference type="Pfam" id="PF01226">
    <property type="entry name" value="Form_Nir_trans"/>
    <property type="match status" value="1"/>
</dbReference>
<dbReference type="RefSeq" id="WP_090921509.1">
    <property type="nucleotide sequence ID" value="NZ_FMVM01000010.1"/>
</dbReference>
<keyword evidence="8" id="KW-1185">Reference proteome</keyword>
<dbReference type="Proteomes" id="UP000198538">
    <property type="component" value="Unassembled WGS sequence"/>
</dbReference>
<keyword evidence="4 6" id="KW-0472">Membrane</keyword>
<evidence type="ECO:0000256" key="1">
    <source>
        <dbReference type="ARBA" id="ARBA00004141"/>
    </source>
</evidence>
<proteinExistence type="inferred from homology"/>
<evidence type="ECO:0000256" key="4">
    <source>
        <dbReference type="ARBA" id="ARBA00023136"/>
    </source>
</evidence>
<feature type="transmembrane region" description="Helical" evidence="6">
    <location>
        <begin position="102"/>
        <end position="123"/>
    </location>
</feature>
<accession>A0A1G5J7U2</accession>
<reference evidence="8" key="1">
    <citation type="submission" date="2016-10" db="EMBL/GenBank/DDBJ databases">
        <authorList>
            <person name="Varghese N."/>
            <person name="Submissions S."/>
        </authorList>
    </citation>
    <scope>NUCLEOTIDE SEQUENCE [LARGE SCALE GENOMIC DNA]</scope>
    <source>
        <strain evidence="8">BL9</strain>
    </source>
</reference>
<evidence type="ECO:0000256" key="2">
    <source>
        <dbReference type="ARBA" id="ARBA00022692"/>
    </source>
</evidence>
<evidence type="ECO:0000256" key="6">
    <source>
        <dbReference type="SAM" id="Phobius"/>
    </source>
</evidence>
<comment type="similarity">
    <text evidence="5">Belongs to the FNT transporter (TC 1.A.16) family.</text>
</comment>
<keyword evidence="3 6" id="KW-1133">Transmembrane helix</keyword>
<dbReference type="STRING" id="582692.SAMN05720606_11096"/>
<dbReference type="PANTHER" id="PTHR30520:SF6">
    <property type="entry name" value="FORMATE_NITRATE FAMILY TRANSPORTER (EUROFUNG)"/>
    <property type="match status" value="1"/>
</dbReference>
<evidence type="ECO:0000313" key="8">
    <source>
        <dbReference type="Proteomes" id="UP000198538"/>
    </source>
</evidence>
<name>A0A1G5J7U2_9BACL</name>
<feature type="transmembrane region" description="Helical" evidence="6">
    <location>
        <begin position="235"/>
        <end position="257"/>
    </location>
</feature>
<dbReference type="GO" id="GO:0015499">
    <property type="term" value="F:formate transmembrane transporter activity"/>
    <property type="evidence" value="ECO:0007669"/>
    <property type="project" value="TreeGrafter"/>
</dbReference>
<dbReference type="PANTHER" id="PTHR30520">
    <property type="entry name" value="FORMATE TRANSPORTER-RELATED"/>
    <property type="match status" value="1"/>
</dbReference>
<dbReference type="AlphaFoldDB" id="A0A1G5J7U2"/>
<evidence type="ECO:0000256" key="3">
    <source>
        <dbReference type="ARBA" id="ARBA00022989"/>
    </source>
</evidence>
<feature type="transmembrane region" description="Helical" evidence="6">
    <location>
        <begin position="29"/>
        <end position="50"/>
    </location>
</feature>
<dbReference type="GO" id="GO:0005886">
    <property type="term" value="C:plasma membrane"/>
    <property type="evidence" value="ECO:0007669"/>
    <property type="project" value="TreeGrafter"/>
</dbReference>
<sequence length="293" mass="31449">MDFVKPAEVLQAMVDVGEHKAKMNRVQMLIRGFLAGAILAFATTLAYTAVSQTSLGLAGALIFPAGFAIIILLGLELVTGNFALIPLAVMKRRVKLIDMLRNYFWVIIGHLIGCAFYALLYGLTITKMGTDMSNPLVQTLIQTSETKTLGYQHLGGAGIVLVIIKAILCNWMVALGAVMAMTSTSTLGKIVAMWLPITIFFAQGFEHAVVNMFVIPAGMMLGAHVTITDWLLWNQIPVLAGNFLGGAVFTGLGLYFAHHWGSSLMLSSPLATIQGGRSGLTAPNTTSKWGTRS</sequence>
<dbReference type="Gene3D" id="1.20.1080.10">
    <property type="entry name" value="Glycerol uptake facilitator protein"/>
    <property type="match status" value="1"/>
</dbReference>
<evidence type="ECO:0000256" key="5">
    <source>
        <dbReference type="ARBA" id="ARBA00049660"/>
    </source>
</evidence>
<protein>
    <submittedName>
        <fullName evidence="7">Formate/nitrite transporter</fullName>
    </submittedName>
</protein>
<dbReference type="InterPro" id="IPR000292">
    <property type="entry name" value="For/NO2_transpt"/>
</dbReference>
<feature type="transmembrane region" description="Helical" evidence="6">
    <location>
        <begin position="154"/>
        <end position="178"/>
    </location>
</feature>
<keyword evidence="2 6" id="KW-0812">Transmembrane</keyword>
<gene>
    <name evidence="7" type="ORF">SAMN05720606_11096</name>
</gene>
<comment type="subcellular location">
    <subcellularLocation>
        <location evidence="1">Membrane</location>
        <topology evidence="1">Multi-pass membrane protein</topology>
    </subcellularLocation>
</comment>
<feature type="transmembrane region" description="Helical" evidence="6">
    <location>
        <begin position="62"/>
        <end position="90"/>
    </location>
</feature>
<evidence type="ECO:0000313" key="7">
    <source>
        <dbReference type="EMBL" id="SCY83879.1"/>
    </source>
</evidence>